<comment type="catalytic activity">
    <reaction evidence="9">
        <text>XMP + L-glutamine + ATP + H2O = GMP + L-glutamate + AMP + diphosphate + 2 H(+)</text>
        <dbReference type="Rhea" id="RHEA:11680"/>
        <dbReference type="ChEBI" id="CHEBI:15377"/>
        <dbReference type="ChEBI" id="CHEBI:15378"/>
        <dbReference type="ChEBI" id="CHEBI:29985"/>
        <dbReference type="ChEBI" id="CHEBI:30616"/>
        <dbReference type="ChEBI" id="CHEBI:33019"/>
        <dbReference type="ChEBI" id="CHEBI:57464"/>
        <dbReference type="ChEBI" id="CHEBI:58115"/>
        <dbReference type="ChEBI" id="CHEBI:58359"/>
        <dbReference type="ChEBI" id="CHEBI:456215"/>
        <dbReference type="EC" id="6.3.5.2"/>
    </reaction>
</comment>
<comment type="caution">
    <text evidence="12">The sequence shown here is derived from an EMBL/GenBank/DDBJ whole genome shotgun (WGS) entry which is preliminary data.</text>
</comment>
<dbReference type="SUPFAM" id="SSF52402">
    <property type="entry name" value="Adenine nucleotide alpha hydrolases-like"/>
    <property type="match status" value="1"/>
</dbReference>
<dbReference type="GO" id="GO:0005524">
    <property type="term" value="F:ATP binding"/>
    <property type="evidence" value="ECO:0007669"/>
    <property type="project" value="UniProtKB-UniRule"/>
</dbReference>
<dbReference type="NCBIfam" id="TIGR00884">
    <property type="entry name" value="guaA_Cterm"/>
    <property type="match status" value="1"/>
</dbReference>
<dbReference type="Gene3D" id="3.40.50.880">
    <property type="match status" value="1"/>
</dbReference>
<dbReference type="EC" id="6.3.5.2" evidence="9"/>
<evidence type="ECO:0000313" key="12">
    <source>
        <dbReference type="EMBL" id="PHU37894.1"/>
    </source>
</evidence>
<dbReference type="FunFam" id="3.40.50.880:FF:000001">
    <property type="entry name" value="GMP synthase [glutamine-hydrolyzing]"/>
    <property type="match status" value="1"/>
</dbReference>
<dbReference type="UniPathway" id="UPA00189">
    <property type="reaction ID" value="UER00296"/>
</dbReference>
<dbReference type="AlphaFoldDB" id="A0A2G3E3R2"/>
<evidence type="ECO:0000256" key="2">
    <source>
        <dbReference type="ARBA" id="ARBA00005153"/>
    </source>
</evidence>
<name>A0A2G3E3R2_9FIRM</name>
<dbReference type="HAMAP" id="MF_00344">
    <property type="entry name" value="GMP_synthase"/>
    <property type="match status" value="1"/>
</dbReference>
<gene>
    <name evidence="9" type="primary">guaA</name>
    <name evidence="12" type="ORF">CSX02_05480</name>
</gene>
<feature type="active site" description="Nucleophile" evidence="9">
    <location>
        <position position="82"/>
    </location>
</feature>
<dbReference type="Pfam" id="PF02540">
    <property type="entry name" value="NAD_synthase"/>
    <property type="match status" value="1"/>
</dbReference>
<dbReference type="PROSITE" id="PS51273">
    <property type="entry name" value="GATASE_TYPE_1"/>
    <property type="match status" value="1"/>
</dbReference>
<dbReference type="Pfam" id="PF00958">
    <property type="entry name" value="GMP_synt_C"/>
    <property type="match status" value="1"/>
</dbReference>
<dbReference type="Gene3D" id="3.40.50.620">
    <property type="entry name" value="HUPs"/>
    <property type="match status" value="1"/>
</dbReference>
<dbReference type="InterPro" id="IPR004739">
    <property type="entry name" value="GMP_synth_GATase"/>
</dbReference>
<keyword evidence="7 9" id="KW-0067">ATP-binding</keyword>
<feature type="active site" evidence="9">
    <location>
        <position position="170"/>
    </location>
</feature>
<evidence type="ECO:0000256" key="5">
    <source>
        <dbReference type="ARBA" id="ARBA00022749"/>
    </source>
</evidence>
<keyword evidence="13" id="KW-1185">Reference proteome</keyword>
<dbReference type="InterPro" id="IPR022310">
    <property type="entry name" value="NAD/GMP_synthase"/>
</dbReference>
<dbReference type="SUPFAM" id="SSF52317">
    <property type="entry name" value="Class I glutamine amidotransferase-like"/>
    <property type="match status" value="1"/>
</dbReference>
<evidence type="ECO:0000256" key="10">
    <source>
        <dbReference type="PROSITE-ProRule" id="PRU00886"/>
    </source>
</evidence>
<feature type="domain" description="GMPS ATP-PPase" evidence="11">
    <location>
        <begin position="197"/>
        <end position="390"/>
    </location>
</feature>
<evidence type="ECO:0000259" key="11">
    <source>
        <dbReference type="PROSITE" id="PS51553"/>
    </source>
</evidence>
<keyword evidence="5 9" id="KW-0332">GMP biosynthesis</keyword>
<dbReference type="PANTHER" id="PTHR11922">
    <property type="entry name" value="GMP SYNTHASE-RELATED"/>
    <property type="match status" value="1"/>
</dbReference>
<dbReference type="GO" id="GO:0005829">
    <property type="term" value="C:cytosol"/>
    <property type="evidence" value="ECO:0007669"/>
    <property type="project" value="TreeGrafter"/>
</dbReference>
<dbReference type="FunFam" id="3.30.300.10:FF:000002">
    <property type="entry name" value="GMP synthase [glutamine-hydrolyzing]"/>
    <property type="match status" value="1"/>
</dbReference>
<dbReference type="NCBIfam" id="NF000848">
    <property type="entry name" value="PRK00074.1"/>
    <property type="match status" value="1"/>
</dbReference>
<reference evidence="12 13" key="1">
    <citation type="submission" date="2017-10" db="EMBL/GenBank/DDBJ databases">
        <title>Resolving the taxonomy of Roseburia spp., Eubacterium rectale and Agathobacter spp. through phylogenomic analysis.</title>
        <authorList>
            <person name="Sheridan P.O."/>
            <person name="Walker A.W."/>
            <person name="Duncan S.H."/>
            <person name="Scott K.P."/>
            <person name="Toole P.W.O."/>
            <person name="Luis P."/>
            <person name="Flint H.J."/>
        </authorList>
    </citation>
    <scope>NUCLEOTIDE SEQUENCE [LARGE SCALE GENOMIC DNA]</scope>
    <source>
        <strain evidence="12 13">JK623</strain>
    </source>
</reference>
<evidence type="ECO:0000313" key="13">
    <source>
        <dbReference type="Proteomes" id="UP000224563"/>
    </source>
</evidence>
<evidence type="ECO:0000256" key="3">
    <source>
        <dbReference type="ARBA" id="ARBA00022598"/>
    </source>
</evidence>
<proteinExistence type="inferred from homology"/>
<dbReference type="InterPro" id="IPR025777">
    <property type="entry name" value="GMPS_ATP_PPase_dom"/>
</dbReference>
<dbReference type="FunFam" id="3.40.50.620:FF:000001">
    <property type="entry name" value="GMP synthase [glutamine-hydrolyzing]"/>
    <property type="match status" value="1"/>
</dbReference>
<evidence type="ECO:0000256" key="1">
    <source>
        <dbReference type="ARBA" id="ARBA00002332"/>
    </source>
</evidence>
<evidence type="ECO:0000256" key="6">
    <source>
        <dbReference type="ARBA" id="ARBA00022755"/>
    </source>
</evidence>
<dbReference type="InterPro" id="IPR014729">
    <property type="entry name" value="Rossmann-like_a/b/a_fold"/>
</dbReference>
<evidence type="ECO:0000256" key="8">
    <source>
        <dbReference type="ARBA" id="ARBA00022962"/>
    </source>
</evidence>
<dbReference type="CDD" id="cd01742">
    <property type="entry name" value="GATase1_GMP_Synthase"/>
    <property type="match status" value="1"/>
</dbReference>
<dbReference type="InterPro" id="IPR022955">
    <property type="entry name" value="GMP_synthase"/>
</dbReference>
<evidence type="ECO:0000256" key="7">
    <source>
        <dbReference type="ARBA" id="ARBA00022840"/>
    </source>
</evidence>
<dbReference type="InterPro" id="IPR001674">
    <property type="entry name" value="GMP_synth_C"/>
</dbReference>
<dbReference type="Pfam" id="PF00117">
    <property type="entry name" value="GATase"/>
    <property type="match status" value="1"/>
</dbReference>
<comment type="pathway">
    <text evidence="2 9">Purine metabolism; GMP biosynthesis; GMP from XMP (L-Gln route): step 1/1.</text>
</comment>
<dbReference type="GO" id="GO:0003921">
    <property type="term" value="F:GMP synthase activity"/>
    <property type="evidence" value="ECO:0007669"/>
    <property type="project" value="InterPro"/>
</dbReference>
<dbReference type="Gene3D" id="3.30.300.10">
    <property type="match status" value="1"/>
</dbReference>
<dbReference type="PANTHER" id="PTHR11922:SF2">
    <property type="entry name" value="GMP SYNTHASE [GLUTAMINE-HYDROLYZING]"/>
    <property type="match status" value="1"/>
</dbReference>
<feature type="binding site" evidence="10">
    <location>
        <begin position="224"/>
        <end position="230"/>
    </location>
    <ligand>
        <name>ATP</name>
        <dbReference type="ChEBI" id="CHEBI:30616"/>
    </ligand>
</feature>
<organism evidence="12 13">
    <name type="scientific">Agathobacter ruminis</name>
    <dbReference type="NCBI Taxonomy" id="1712665"/>
    <lineage>
        <taxon>Bacteria</taxon>
        <taxon>Bacillati</taxon>
        <taxon>Bacillota</taxon>
        <taxon>Clostridia</taxon>
        <taxon>Lachnospirales</taxon>
        <taxon>Lachnospiraceae</taxon>
        <taxon>Agathobacter</taxon>
    </lineage>
</organism>
<keyword evidence="8 9" id="KW-0315">Glutamine amidotransferase</keyword>
<keyword evidence="3 9" id="KW-0436">Ligase</keyword>
<dbReference type="PROSITE" id="PS51553">
    <property type="entry name" value="GMPS_ATP_PPASE"/>
    <property type="match status" value="1"/>
</dbReference>
<reference evidence="12 13" key="2">
    <citation type="submission" date="2017-10" db="EMBL/GenBank/DDBJ databases">
        <authorList>
            <person name="Banno H."/>
            <person name="Chua N.-H."/>
        </authorList>
    </citation>
    <scope>NUCLEOTIDE SEQUENCE [LARGE SCALE GENOMIC DNA]</scope>
    <source>
        <strain evidence="12 13">JK623</strain>
    </source>
</reference>
<dbReference type="CDD" id="cd01997">
    <property type="entry name" value="GMP_synthase_C"/>
    <property type="match status" value="1"/>
</dbReference>
<accession>A0A2G3E3R2</accession>
<dbReference type="Proteomes" id="UP000224563">
    <property type="component" value="Unassembled WGS sequence"/>
</dbReference>
<dbReference type="InterPro" id="IPR029062">
    <property type="entry name" value="Class_I_gatase-like"/>
</dbReference>
<dbReference type="NCBIfam" id="TIGR00888">
    <property type="entry name" value="guaA_Nterm"/>
    <property type="match status" value="1"/>
</dbReference>
<comment type="subunit">
    <text evidence="9">Homodimer.</text>
</comment>
<keyword evidence="4 9" id="KW-0547">Nucleotide-binding</keyword>
<feature type="active site" evidence="9">
    <location>
        <position position="172"/>
    </location>
</feature>
<dbReference type="PRINTS" id="PR00096">
    <property type="entry name" value="GATASE"/>
</dbReference>
<comment type="function">
    <text evidence="1 9">Catalyzes the synthesis of GMP from XMP.</text>
</comment>
<dbReference type="SUPFAM" id="SSF54810">
    <property type="entry name" value="GMP synthetase C-terminal dimerisation domain"/>
    <property type="match status" value="1"/>
</dbReference>
<dbReference type="RefSeq" id="WP_099385922.1">
    <property type="nucleotide sequence ID" value="NZ_JANSWH010000086.1"/>
</dbReference>
<protein>
    <recommendedName>
        <fullName evidence="9">GMP synthase [glutamine-hydrolyzing]</fullName>
        <ecNumber evidence="9">6.3.5.2</ecNumber>
    </recommendedName>
    <alternativeName>
        <fullName evidence="9">GMP synthetase</fullName>
    </alternativeName>
    <alternativeName>
        <fullName evidence="9">Glutamine amidotransferase</fullName>
    </alternativeName>
</protein>
<dbReference type="EMBL" id="PDYG01000024">
    <property type="protein sequence ID" value="PHU37894.1"/>
    <property type="molecule type" value="Genomic_DNA"/>
</dbReference>
<evidence type="ECO:0000256" key="9">
    <source>
        <dbReference type="HAMAP-Rule" id="MF_00344"/>
    </source>
</evidence>
<dbReference type="PRINTS" id="PR00099">
    <property type="entry name" value="CPSGATASE"/>
</dbReference>
<sequence length="525" mass="58503">MEQEKVIVIDFGGQYNQLVARRVRECNVYCEIYSYRTPIEQIKEMNPKGIILTGGPNSCYEEDSPTYTKELFELGIPVLGLCYGAQLMNHILGGKVEKAPVREYGKTETFIDGAKDSLFAGVEDETVVWMSHFDYISKPAPGFEIIAHTADCPVAADANEAKKLYAIQFHPEVLHTVKGKEILHNFVRNICQTAGSWKMDSFAENAVREIREKVGDGKVLLALSGGVDSSVLAALLAKAIGKQLTCVFVDHGLLRKNEGDEVEGVFGPNGDFDINFVRVNAQERYYAKLAGVTEPERKRKIIGEEFIRVFEEEAKKIGKVDFLAQGTIYPDVVESGLGGESAVIKSHHNVGGLPDFVDFKEIIEPLRNLFKDEVRAVGLELGLPEYLVFRQPFPGPGLGIRIIGEVTAEKVRMVQDADYIYREEVDKAAREYKEANGVEAPWMPNQYFAALTNMRSVGVMGDERTYDYAVAVRAVRTIDFMTAEAAEIPFAVLQTVMSRIINEVRGVNRVMYDLTSKPPGTIEME</sequence>
<keyword evidence="6 9" id="KW-0658">Purine biosynthesis</keyword>
<dbReference type="InterPro" id="IPR017926">
    <property type="entry name" value="GATASE"/>
</dbReference>
<evidence type="ECO:0000256" key="4">
    <source>
        <dbReference type="ARBA" id="ARBA00022741"/>
    </source>
</evidence>